<dbReference type="InterPro" id="IPR049326">
    <property type="entry name" value="Rhodopsin_dom_fungi"/>
</dbReference>
<keyword evidence="9" id="KW-1185">Reference proteome</keyword>
<dbReference type="InParanoid" id="A0A2T3A0Z0"/>
<evidence type="ECO:0000256" key="1">
    <source>
        <dbReference type="ARBA" id="ARBA00004141"/>
    </source>
</evidence>
<keyword evidence="4 6" id="KW-0472">Membrane</keyword>
<dbReference type="GO" id="GO:0016020">
    <property type="term" value="C:membrane"/>
    <property type="evidence" value="ECO:0007669"/>
    <property type="project" value="UniProtKB-SubCell"/>
</dbReference>
<dbReference type="OrthoDB" id="5417844at2759"/>
<gene>
    <name evidence="8" type="ORF">BD289DRAFT_340599</name>
</gene>
<dbReference type="InterPro" id="IPR052337">
    <property type="entry name" value="SAT4-like"/>
</dbReference>
<name>A0A2T3A0Z0_9PEZI</name>
<dbReference type="Proteomes" id="UP000241462">
    <property type="component" value="Unassembled WGS sequence"/>
</dbReference>
<evidence type="ECO:0000256" key="4">
    <source>
        <dbReference type="ARBA" id="ARBA00023136"/>
    </source>
</evidence>
<dbReference type="AlphaFoldDB" id="A0A2T3A0Z0"/>
<feature type="transmembrane region" description="Helical" evidence="6">
    <location>
        <begin position="112"/>
        <end position="136"/>
    </location>
</feature>
<feature type="transmembrane region" description="Helical" evidence="6">
    <location>
        <begin position="148"/>
        <end position="170"/>
    </location>
</feature>
<accession>A0A2T3A0Z0</accession>
<feature type="non-terminal residue" evidence="8">
    <location>
        <position position="211"/>
    </location>
</feature>
<evidence type="ECO:0000313" key="9">
    <source>
        <dbReference type="Proteomes" id="UP000241462"/>
    </source>
</evidence>
<dbReference type="PANTHER" id="PTHR33048">
    <property type="entry name" value="PTH11-LIKE INTEGRAL MEMBRANE PROTEIN (AFU_ORTHOLOGUE AFUA_5G11245)"/>
    <property type="match status" value="1"/>
</dbReference>
<protein>
    <recommendedName>
        <fullName evidence="7">Rhodopsin domain-containing protein</fullName>
    </recommendedName>
</protein>
<evidence type="ECO:0000259" key="7">
    <source>
        <dbReference type="Pfam" id="PF20684"/>
    </source>
</evidence>
<feature type="non-terminal residue" evidence="8">
    <location>
        <position position="1"/>
    </location>
</feature>
<keyword evidence="3 6" id="KW-1133">Transmembrane helix</keyword>
<evidence type="ECO:0000256" key="6">
    <source>
        <dbReference type="SAM" id="Phobius"/>
    </source>
</evidence>
<evidence type="ECO:0000313" key="8">
    <source>
        <dbReference type="EMBL" id="PSR80805.1"/>
    </source>
</evidence>
<feature type="domain" description="Rhodopsin" evidence="7">
    <location>
        <begin position="9"/>
        <end position="211"/>
    </location>
</feature>
<dbReference type="PANTHER" id="PTHR33048:SF163">
    <property type="entry name" value="INTEGRAL MEMBRANE PROTEIN (AFU_ORTHOLOGUE AFUA_8G05510)"/>
    <property type="match status" value="1"/>
</dbReference>
<reference evidence="8 9" key="1">
    <citation type="journal article" date="2018" name="Mycol. Prog.">
        <title>Coniella lustricola, a new species from submerged detritus.</title>
        <authorList>
            <person name="Raudabaugh D.B."/>
            <person name="Iturriaga T."/>
            <person name="Carver A."/>
            <person name="Mondo S."/>
            <person name="Pangilinan J."/>
            <person name="Lipzen A."/>
            <person name="He G."/>
            <person name="Amirebrahimi M."/>
            <person name="Grigoriev I.V."/>
            <person name="Miller A.N."/>
        </authorList>
    </citation>
    <scope>NUCLEOTIDE SEQUENCE [LARGE SCALE GENOMIC DNA]</scope>
    <source>
        <strain evidence="8 9">B22-T-1</strain>
    </source>
</reference>
<keyword evidence="2 6" id="KW-0812">Transmembrane</keyword>
<comment type="similarity">
    <text evidence="5">Belongs to the SAT4 family.</text>
</comment>
<dbReference type="Pfam" id="PF20684">
    <property type="entry name" value="Fung_rhodopsin"/>
    <property type="match status" value="1"/>
</dbReference>
<evidence type="ECO:0000256" key="3">
    <source>
        <dbReference type="ARBA" id="ARBA00022989"/>
    </source>
</evidence>
<dbReference type="EMBL" id="KZ678519">
    <property type="protein sequence ID" value="PSR80805.1"/>
    <property type="molecule type" value="Genomic_DNA"/>
</dbReference>
<comment type="subcellular location">
    <subcellularLocation>
        <location evidence="1">Membrane</location>
        <topology evidence="1">Multi-pass membrane protein</topology>
    </subcellularLocation>
</comment>
<evidence type="ECO:0000256" key="5">
    <source>
        <dbReference type="ARBA" id="ARBA00038359"/>
    </source>
</evidence>
<evidence type="ECO:0000256" key="2">
    <source>
        <dbReference type="ARBA" id="ARBA00022692"/>
    </source>
</evidence>
<feature type="transmembrane region" description="Helical" evidence="6">
    <location>
        <begin position="41"/>
        <end position="57"/>
    </location>
</feature>
<feature type="transmembrane region" description="Helical" evidence="6">
    <location>
        <begin position="69"/>
        <end position="92"/>
    </location>
</feature>
<proteinExistence type="inferred from homology"/>
<organism evidence="8 9">
    <name type="scientific">Coniella lustricola</name>
    <dbReference type="NCBI Taxonomy" id="2025994"/>
    <lineage>
        <taxon>Eukaryota</taxon>
        <taxon>Fungi</taxon>
        <taxon>Dikarya</taxon>
        <taxon>Ascomycota</taxon>
        <taxon>Pezizomycotina</taxon>
        <taxon>Sordariomycetes</taxon>
        <taxon>Sordariomycetidae</taxon>
        <taxon>Diaporthales</taxon>
        <taxon>Schizoparmaceae</taxon>
        <taxon>Coniella</taxon>
    </lineage>
</organism>
<sequence>WAMAGVRFYQVISLNYGRHAATLPHKDVVGFQKSFLAVQELYFLNAVLTKTALLMLYHRVFGVSRKFSFALCVAEVLVVSYFLVCVVLSIVGCQPVSYFWDKTGQGKCFNEVMFFRANGIANMLLDVMVLTLPLPMVWRLNLALRQKLAVTGIFLLGSFTCVVSVFRIVAFEKSNQADPTYTTINTAMWSSIEQSLGIMCTCLPTLRPIFR</sequence>